<dbReference type="InterPro" id="IPR036770">
    <property type="entry name" value="Ankyrin_rpt-contain_sf"/>
</dbReference>
<dbReference type="GO" id="GO:0016020">
    <property type="term" value="C:membrane"/>
    <property type="evidence" value="ECO:0000318"/>
    <property type="project" value="GO_Central"/>
</dbReference>
<evidence type="ECO:0000313" key="3">
    <source>
        <dbReference type="EMBL" id="CCB55842.1"/>
    </source>
</evidence>
<dbReference type="Pfam" id="PF12796">
    <property type="entry name" value="Ank_2"/>
    <property type="match status" value="1"/>
</dbReference>
<protein>
    <recommendedName>
        <fullName evidence="2">PGG domain-containing protein</fullName>
    </recommendedName>
</protein>
<name>F6HLW7_VITVI</name>
<dbReference type="PANTHER" id="PTHR24177">
    <property type="entry name" value="CASKIN"/>
    <property type="match status" value="1"/>
</dbReference>
<dbReference type="Gene3D" id="1.25.40.20">
    <property type="entry name" value="Ankyrin repeat-containing domain"/>
    <property type="match status" value="2"/>
</dbReference>
<evidence type="ECO:0000313" key="4">
    <source>
        <dbReference type="Proteomes" id="UP000009183"/>
    </source>
</evidence>
<dbReference type="Pfam" id="PF13962">
    <property type="entry name" value="PGG"/>
    <property type="match status" value="1"/>
</dbReference>
<dbReference type="SMR" id="F6HLW7"/>
<dbReference type="AlphaFoldDB" id="F6HLW7"/>
<dbReference type="InterPro" id="IPR002110">
    <property type="entry name" value="Ankyrin_rpt"/>
</dbReference>
<sequence>MRRNIDKGLLVVVAATTTAHFIKLWQWNGREIGCCWIHYLLQMAKNVDFVTPSQGTMCSMVKTMPSFRSCFPEARSTDCSPLPHISHAAQPLPSLPEAASSNQHFTFQPDVVIDIPTAYGYYISNVPNERPGVSNQGRDEYGSSPLAAAVHSGEVSSGFRTYAPLYLAALSGDWDVAERIFESDHQAVRARITRAQETPLHIAAGARHLTFVENLVRMMTPADLALRNKVGNTALCFAAVSGVTKIAEVMVNKNNRLPLIRGNVALKIVQKHPKIATARGRNGETALHILARKPSAYQSGSQLGFLQRCIYACLHVELSGNSSVIHKVPFIKVVYDQKLMHIQALELVKCLWSEVLLMNELQVGELIRTPSRLLFTAAELGIVEFLIELIHAYPDLIWKVDTQSRSIFHIAVVHRQEKVFNLIHEIGALKDLIASYRDENNNNMLHLAGKLAPSDRLKTDSGAALQLRRELHWFKEVEKIVQPLYREIRNSEGKTPQTLFMEEHKVLVREGEKWMKDTAASCMLVATLIATVMFAAFFTVPGGDNGNTGIPIFLKRRSFTVFAVSDALSFVSSAASILMFLSILTSRYAEEDFLHSLPNRLTIGLGTLFISVATMMIAFCATLFLVLGHGLHQAKIPIALVACIPVSLFALLQFPLFADMVSCTYGSRMFFGPSRHLLH</sequence>
<organism evidence="3 4">
    <name type="scientific">Vitis vinifera</name>
    <name type="common">Grape</name>
    <dbReference type="NCBI Taxonomy" id="29760"/>
    <lineage>
        <taxon>Eukaryota</taxon>
        <taxon>Viridiplantae</taxon>
        <taxon>Streptophyta</taxon>
        <taxon>Embryophyta</taxon>
        <taxon>Tracheophyta</taxon>
        <taxon>Spermatophyta</taxon>
        <taxon>Magnoliopsida</taxon>
        <taxon>eudicotyledons</taxon>
        <taxon>Gunneridae</taxon>
        <taxon>Pentapetalae</taxon>
        <taxon>rosids</taxon>
        <taxon>Vitales</taxon>
        <taxon>Vitaceae</taxon>
        <taxon>Viteae</taxon>
        <taxon>Vitis</taxon>
    </lineage>
</organism>
<dbReference type="SUPFAM" id="SSF48403">
    <property type="entry name" value="Ankyrin repeat"/>
    <property type="match status" value="1"/>
</dbReference>
<keyword evidence="1" id="KW-0812">Transmembrane</keyword>
<dbReference type="eggNOG" id="KOG0504">
    <property type="taxonomic scope" value="Eukaryota"/>
</dbReference>
<feature type="transmembrane region" description="Helical" evidence="1">
    <location>
        <begin position="561"/>
        <end position="583"/>
    </location>
</feature>
<feature type="transmembrane region" description="Helical" evidence="1">
    <location>
        <begin position="518"/>
        <end position="540"/>
    </location>
</feature>
<feature type="transmembrane region" description="Helical" evidence="1">
    <location>
        <begin position="603"/>
        <end position="626"/>
    </location>
</feature>
<keyword evidence="1" id="KW-0472">Membrane</keyword>
<evidence type="ECO:0000259" key="2">
    <source>
        <dbReference type="Pfam" id="PF13962"/>
    </source>
</evidence>
<proteinExistence type="predicted"/>
<keyword evidence="4" id="KW-1185">Reference proteome</keyword>
<dbReference type="InterPro" id="IPR026961">
    <property type="entry name" value="PGG_dom"/>
</dbReference>
<feature type="domain" description="PGG" evidence="2">
    <location>
        <begin position="512"/>
        <end position="625"/>
    </location>
</feature>
<dbReference type="PaxDb" id="29760-VIT_10s0003g04510.t01"/>
<dbReference type="HOGENOM" id="CLU_016885_3_0_1"/>
<dbReference type="PANTHER" id="PTHR24177:SF292">
    <property type="entry name" value="ANKYRIN REPEAT FAMILY PROTEIN-RELATED"/>
    <property type="match status" value="1"/>
</dbReference>
<keyword evidence="1" id="KW-1133">Transmembrane helix</keyword>
<evidence type="ECO:0000256" key="1">
    <source>
        <dbReference type="SAM" id="Phobius"/>
    </source>
</evidence>
<dbReference type="STRING" id="29760.F6HLW7"/>
<dbReference type="EMBL" id="FN595992">
    <property type="protein sequence ID" value="CCB55842.1"/>
    <property type="molecule type" value="Genomic_DNA"/>
</dbReference>
<dbReference type="InParanoid" id="F6HLW7"/>
<dbReference type="ExpressionAtlas" id="F6HLW7">
    <property type="expression patterns" value="baseline"/>
</dbReference>
<dbReference type="FunFam" id="1.25.40.20:FF:000412">
    <property type="entry name" value="Ankyrin repeat-containing protein ITN1 isoform C"/>
    <property type="match status" value="1"/>
</dbReference>
<dbReference type="Proteomes" id="UP000009183">
    <property type="component" value="Chromosome 10"/>
</dbReference>
<feature type="transmembrane region" description="Helical" evidence="1">
    <location>
        <begin position="638"/>
        <end position="658"/>
    </location>
</feature>
<reference evidence="4" key="1">
    <citation type="journal article" date="2007" name="Nature">
        <title>The grapevine genome sequence suggests ancestral hexaploidization in major angiosperm phyla.</title>
        <authorList>
            <consortium name="The French-Italian Public Consortium for Grapevine Genome Characterization."/>
            <person name="Jaillon O."/>
            <person name="Aury J.-M."/>
            <person name="Noel B."/>
            <person name="Policriti A."/>
            <person name="Clepet C."/>
            <person name="Casagrande A."/>
            <person name="Choisne N."/>
            <person name="Aubourg S."/>
            <person name="Vitulo N."/>
            <person name="Jubin C."/>
            <person name="Vezzi A."/>
            <person name="Legeai F."/>
            <person name="Hugueney P."/>
            <person name="Dasilva C."/>
            <person name="Horner D."/>
            <person name="Mica E."/>
            <person name="Jublot D."/>
            <person name="Poulain J."/>
            <person name="Bruyere C."/>
            <person name="Billault A."/>
            <person name="Segurens B."/>
            <person name="Gouyvenoux M."/>
            <person name="Ugarte E."/>
            <person name="Cattonaro F."/>
            <person name="Anthouard V."/>
            <person name="Vico V."/>
            <person name="Del Fabbro C."/>
            <person name="Alaux M."/>
            <person name="Di Gaspero G."/>
            <person name="Dumas V."/>
            <person name="Felice N."/>
            <person name="Paillard S."/>
            <person name="Juman I."/>
            <person name="Moroldo M."/>
            <person name="Scalabrin S."/>
            <person name="Canaguier A."/>
            <person name="Le Clainche I."/>
            <person name="Malacrida G."/>
            <person name="Durand E."/>
            <person name="Pesole G."/>
            <person name="Laucou V."/>
            <person name="Chatelet P."/>
            <person name="Merdinoglu D."/>
            <person name="Delledonne M."/>
            <person name="Pezzotti M."/>
            <person name="Lecharny A."/>
            <person name="Scarpelli C."/>
            <person name="Artiguenave F."/>
            <person name="Pe M.E."/>
            <person name="Valle G."/>
            <person name="Morgante M."/>
            <person name="Caboche M."/>
            <person name="Adam-Blondon A.-F."/>
            <person name="Weissenbach J."/>
            <person name="Quetier F."/>
            <person name="Wincker P."/>
        </authorList>
    </citation>
    <scope>NUCLEOTIDE SEQUENCE [LARGE SCALE GENOMIC DNA]</scope>
    <source>
        <strain evidence="4">cv. Pinot noir / PN40024</strain>
    </source>
</reference>
<dbReference type="SMART" id="SM00248">
    <property type="entry name" value="ANK"/>
    <property type="match status" value="5"/>
</dbReference>
<gene>
    <name evidence="3" type="ordered locus">VIT_10s0003g04510</name>
</gene>
<accession>F6HLW7</accession>